<dbReference type="RefSeq" id="WP_090125274.1">
    <property type="nucleotide sequence ID" value="NZ_CP045300.1"/>
</dbReference>
<keyword evidence="2" id="KW-1185">Reference proteome</keyword>
<organism evidence="1 2">
    <name type="scientific">Kosakonia arachidis</name>
    <dbReference type="NCBI Taxonomy" id="551989"/>
    <lineage>
        <taxon>Bacteria</taxon>
        <taxon>Pseudomonadati</taxon>
        <taxon>Pseudomonadota</taxon>
        <taxon>Gammaproteobacteria</taxon>
        <taxon>Enterobacterales</taxon>
        <taxon>Enterobacteriaceae</taxon>
        <taxon>Kosakonia</taxon>
    </lineage>
</organism>
<evidence type="ECO:0000313" key="1">
    <source>
        <dbReference type="EMBL" id="SFU15948.1"/>
    </source>
</evidence>
<proteinExistence type="predicted"/>
<dbReference type="OrthoDB" id="1230907at2"/>
<name>A0A1I7DW90_9ENTR</name>
<protein>
    <submittedName>
        <fullName evidence="1">Uncharacterized protein</fullName>
    </submittedName>
</protein>
<dbReference type="Proteomes" id="UP000199187">
    <property type="component" value="Unassembled WGS sequence"/>
</dbReference>
<evidence type="ECO:0000313" key="2">
    <source>
        <dbReference type="Proteomes" id="UP000199187"/>
    </source>
</evidence>
<dbReference type="AlphaFoldDB" id="A0A1I7DW90"/>
<sequence>MDKEQYDRQKINEFLQLVSNEDEVITSTGANVVNISGTLYNVDGSTPDPKRVPGYKDKSWKDLLIAKGISPGSACYITNAVPAGTSHPEFSVGGHMTPSSDGKVSVSGSCYLMPECHWHNNKARDGIAFYHSETAMLQLTGYMQGELGATFQIRLPCSEAFGLLYNLEGDWQHQNFATKADADSFLAQLNGGKKVEHHLFERHIQLQGQSQRLKLVKV</sequence>
<accession>A0A1I7DW90</accession>
<dbReference type="EMBL" id="FPAU01000007">
    <property type="protein sequence ID" value="SFU15948.1"/>
    <property type="molecule type" value="Genomic_DNA"/>
</dbReference>
<reference evidence="2" key="1">
    <citation type="submission" date="2016-10" db="EMBL/GenBank/DDBJ databases">
        <authorList>
            <person name="Varghese N."/>
            <person name="Submissions S."/>
        </authorList>
    </citation>
    <scope>NUCLEOTIDE SEQUENCE [LARGE SCALE GENOMIC DNA]</scope>
    <source>
        <strain evidence="2">Ah-143</strain>
    </source>
</reference>
<gene>
    <name evidence="1" type="ORF">SAMN05192562_10785</name>
</gene>